<evidence type="ECO:0008006" key="4">
    <source>
        <dbReference type="Google" id="ProtNLM"/>
    </source>
</evidence>
<feature type="compositionally biased region" description="Acidic residues" evidence="1">
    <location>
        <begin position="76"/>
        <end position="86"/>
    </location>
</feature>
<dbReference type="AlphaFoldDB" id="A0A926S142"/>
<organism evidence="2 3">
    <name type="scientific">Metabacillus arenae</name>
    <dbReference type="NCBI Taxonomy" id="2771434"/>
    <lineage>
        <taxon>Bacteria</taxon>
        <taxon>Bacillati</taxon>
        <taxon>Bacillota</taxon>
        <taxon>Bacilli</taxon>
        <taxon>Bacillales</taxon>
        <taxon>Bacillaceae</taxon>
        <taxon>Metabacillus</taxon>
    </lineage>
</organism>
<keyword evidence="3" id="KW-1185">Reference proteome</keyword>
<dbReference type="Proteomes" id="UP000626844">
    <property type="component" value="Unassembled WGS sequence"/>
</dbReference>
<dbReference type="PROSITE" id="PS51257">
    <property type="entry name" value="PROKAR_LIPOPROTEIN"/>
    <property type="match status" value="1"/>
</dbReference>
<reference evidence="2" key="1">
    <citation type="submission" date="2020-09" db="EMBL/GenBank/DDBJ databases">
        <title>A novel bacterium of genus Bacillus, isolated from South China Sea.</title>
        <authorList>
            <person name="Huang H."/>
            <person name="Mo K."/>
            <person name="Hu Y."/>
        </authorList>
    </citation>
    <scope>NUCLEOTIDE SEQUENCE</scope>
    <source>
        <strain evidence="2">IB182487</strain>
    </source>
</reference>
<evidence type="ECO:0000256" key="1">
    <source>
        <dbReference type="SAM" id="MobiDB-lite"/>
    </source>
</evidence>
<protein>
    <recommendedName>
        <fullName evidence="4">Lipoprotein</fullName>
    </recommendedName>
</protein>
<comment type="caution">
    <text evidence="2">The sequence shown here is derived from an EMBL/GenBank/DDBJ whole genome shotgun (WGS) entry which is preliminary data.</text>
</comment>
<feature type="compositionally biased region" description="Low complexity" evidence="1">
    <location>
        <begin position="43"/>
        <end position="53"/>
    </location>
</feature>
<accession>A0A926S142</accession>
<name>A0A926S142_9BACI</name>
<gene>
    <name evidence="2" type="ORF">IC621_10420</name>
</gene>
<evidence type="ECO:0000313" key="3">
    <source>
        <dbReference type="Proteomes" id="UP000626844"/>
    </source>
</evidence>
<dbReference type="EMBL" id="JACXAI010000011">
    <property type="protein sequence ID" value="MBD1380644.1"/>
    <property type="molecule type" value="Genomic_DNA"/>
</dbReference>
<proteinExistence type="predicted"/>
<sequence length="93" mass="10455">MKDWLIKTLSTLFAVTLITGCAVNDDQDPAPPENGQNEEQAPNNEDMNNMDENVPGVDEDDTINQDDEKDKKPDPEDPIEDPQDIGDENRRDD</sequence>
<feature type="region of interest" description="Disordered" evidence="1">
    <location>
        <begin position="22"/>
        <end position="93"/>
    </location>
</feature>
<evidence type="ECO:0000313" key="2">
    <source>
        <dbReference type="EMBL" id="MBD1380644.1"/>
    </source>
</evidence>
<dbReference type="RefSeq" id="WP_191158239.1">
    <property type="nucleotide sequence ID" value="NZ_JACXAI010000011.1"/>
</dbReference>
<feature type="compositionally biased region" description="Basic and acidic residues" evidence="1">
    <location>
        <begin position="66"/>
        <end position="75"/>
    </location>
</feature>